<evidence type="ECO:0000256" key="1">
    <source>
        <dbReference type="ARBA" id="ARBA00008552"/>
    </source>
</evidence>
<dbReference type="GO" id="GO:0005634">
    <property type="term" value="C:nucleus"/>
    <property type="evidence" value="ECO:0007669"/>
    <property type="project" value="TreeGrafter"/>
</dbReference>
<protein>
    <submittedName>
        <fullName evidence="3">Ufm1-specific protease 2-like protein</fullName>
    </submittedName>
</protein>
<comment type="caution">
    <text evidence="3">The sequence shown here is derived from an EMBL/GenBank/DDBJ whole genome shotgun (WGS) entry which is preliminary data.</text>
</comment>
<dbReference type="GO" id="GO:0071567">
    <property type="term" value="F:deUFMylase activity"/>
    <property type="evidence" value="ECO:0007669"/>
    <property type="project" value="TreeGrafter"/>
</dbReference>
<dbReference type="GO" id="GO:0005783">
    <property type="term" value="C:endoplasmic reticulum"/>
    <property type="evidence" value="ECO:0007669"/>
    <property type="project" value="TreeGrafter"/>
</dbReference>
<dbReference type="InterPro" id="IPR049387">
    <property type="entry name" value="UFSP2-like_2nd"/>
</dbReference>
<accession>A0AAV4BCJ6</accession>
<sequence>MADVVYLSSSVLQTICQGEWKGVGLKGFLIGDVSGSSPRSVTAVWQSNIIDVNELKEDVDQCLAHFPGGWQVVGVVIVPQNAKSIKSIQDKDQGGIDRELEEVLGAFDTWLDQLGLTRFLCLCIWQGSSTSSCDQHAMFAAGEDDVSNTKLSPDARLNSKIRMRLKADIPLLVSTESNKEEHFRMVLDRELVKLQNQCSSFVFGFFDNSVLLHQSGAIVGSAGEDWSSCEDVYKQLMEQEGQSGVGGSKKKGAAATFQVPVKVSMMRMVTAESSNSSQYAPIIRHQTGTCKTTSLSLPLDVLADVEKGTSLQDLAAILASAVYRQIGALFESLKVYTQKQELHTPEVFHFQLSHLDTPLTVIYPLGASEEELEPERQILHRHLCLPMSVPLLRRSCSGHFLQQTAPAGYLLNTHIGLPNPPSM</sequence>
<evidence type="ECO:0000313" key="3">
    <source>
        <dbReference type="EMBL" id="GFO17884.1"/>
    </source>
</evidence>
<dbReference type="Pfam" id="PF20908">
    <property type="entry name" value="UfSP2_N"/>
    <property type="match status" value="1"/>
</dbReference>
<keyword evidence="3" id="KW-0645">Protease</keyword>
<dbReference type="PANTHER" id="PTHR48153:SF2">
    <property type="entry name" value="UFM1-SPECIFIC PROTEASE 2"/>
    <property type="match status" value="1"/>
</dbReference>
<dbReference type="GO" id="GO:0006508">
    <property type="term" value="P:proteolysis"/>
    <property type="evidence" value="ECO:0007669"/>
    <property type="project" value="UniProtKB-KW"/>
</dbReference>
<dbReference type="EMBL" id="BLXT01004907">
    <property type="protein sequence ID" value="GFO17884.1"/>
    <property type="molecule type" value="Genomic_DNA"/>
</dbReference>
<evidence type="ECO:0000259" key="2">
    <source>
        <dbReference type="Pfam" id="PF20908"/>
    </source>
</evidence>
<dbReference type="Proteomes" id="UP000735302">
    <property type="component" value="Unassembled WGS sequence"/>
</dbReference>
<dbReference type="AlphaFoldDB" id="A0AAV4BCJ6"/>
<reference evidence="3 4" key="1">
    <citation type="journal article" date="2021" name="Elife">
        <title>Chloroplast acquisition without the gene transfer in kleptoplastic sea slugs, Plakobranchus ocellatus.</title>
        <authorList>
            <person name="Maeda T."/>
            <person name="Takahashi S."/>
            <person name="Yoshida T."/>
            <person name="Shimamura S."/>
            <person name="Takaki Y."/>
            <person name="Nagai Y."/>
            <person name="Toyoda A."/>
            <person name="Suzuki Y."/>
            <person name="Arimoto A."/>
            <person name="Ishii H."/>
            <person name="Satoh N."/>
            <person name="Nishiyama T."/>
            <person name="Hasebe M."/>
            <person name="Maruyama T."/>
            <person name="Minagawa J."/>
            <person name="Obokata J."/>
            <person name="Shigenobu S."/>
        </authorList>
    </citation>
    <scope>NUCLEOTIDE SEQUENCE [LARGE SCALE GENOMIC DNA]</scope>
</reference>
<comment type="similarity">
    <text evidence="1">Belongs to the peptidase C78 family.</text>
</comment>
<dbReference type="PANTHER" id="PTHR48153">
    <property type="entry name" value="UFM1-SPECIFIC PROTEASE 2"/>
    <property type="match status" value="1"/>
</dbReference>
<name>A0AAV4BCJ6_9GAST</name>
<keyword evidence="4" id="KW-1185">Reference proteome</keyword>
<proteinExistence type="inferred from homology"/>
<keyword evidence="3" id="KW-0378">Hydrolase</keyword>
<gene>
    <name evidence="3" type="ORF">PoB_004438900</name>
</gene>
<organism evidence="3 4">
    <name type="scientific">Plakobranchus ocellatus</name>
    <dbReference type="NCBI Taxonomy" id="259542"/>
    <lineage>
        <taxon>Eukaryota</taxon>
        <taxon>Metazoa</taxon>
        <taxon>Spiralia</taxon>
        <taxon>Lophotrochozoa</taxon>
        <taxon>Mollusca</taxon>
        <taxon>Gastropoda</taxon>
        <taxon>Heterobranchia</taxon>
        <taxon>Euthyneura</taxon>
        <taxon>Panpulmonata</taxon>
        <taxon>Sacoglossa</taxon>
        <taxon>Placobranchoidea</taxon>
        <taxon>Plakobranchidae</taxon>
        <taxon>Plakobranchus</taxon>
    </lineage>
</organism>
<feature type="domain" description="UFSP2 second" evidence="2">
    <location>
        <begin position="196"/>
        <end position="402"/>
    </location>
</feature>
<evidence type="ECO:0000313" key="4">
    <source>
        <dbReference type="Proteomes" id="UP000735302"/>
    </source>
</evidence>